<dbReference type="InterPro" id="IPR010260">
    <property type="entry name" value="AlpA"/>
</dbReference>
<accession>A0A1B8HNA5</accession>
<protein>
    <submittedName>
        <fullName evidence="1">Dipicolinate synthase</fullName>
    </submittedName>
</protein>
<dbReference type="RefSeq" id="WP_067421514.1">
    <property type="nucleotide sequence ID" value="NZ_LZEX01000002.1"/>
</dbReference>
<dbReference type="PANTHER" id="PTHR36154:SF1">
    <property type="entry name" value="DNA-BINDING TRANSCRIPTIONAL ACTIVATOR ALPA"/>
    <property type="match status" value="1"/>
</dbReference>
<reference evidence="1 2" key="1">
    <citation type="submission" date="2016-06" db="EMBL/GenBank/DDBJ databases">
        <authorList>
            <person name="Kjaerup R.B."/>
            <person name="Dalgaard T.S."/>
            <person name="Juul-Madsen H.R."/>
        </authorList>
    </citation>
    <scope>NUCLEOTIDE SEQUENCE [LARGE SCALE GENOMIC DNA]</scope>
    <source>
        <strain evidence="1 2">GCSL-Mp3</strain>
    </source>
</reference>
<dbReference type="AlphaFoldDB" id="A0A1B8HNA5"/>
<dbReference type="PANTHER" id="PTHR36154">
    <property type="entry name" value="DNA-BINDING TRANSCRIPTIONAL ACTIVATOR ALPA"/>
    <property type="match status" value="1"/>
</dbReference>
<gene>
    <name evidence="1" type="ORF">AYY17_14775</name>
</gene>
<evidence type="ECO:0000313" key="1">
    <source>
        <dbReference type="EMBL" id="OBU10780.1"/>
    </source>
</evidence>
<dbReference type="Gene3D" id="1.10.238.160">
    <property type="match status" value="1"/>
</dbReference>
<dbReference type="InterPro" id="IPR052931">
    <property type="entry name" value="Prophage_regulatory_activator"/>
</dbReference>
<dbReference type="EMBL" id="LZEX01000002">
    <property type="protein sequence ID" value="OBU10780.1"/>
    <property type="molecule type" value="Genomic_DNA"/>
</dbReference>
<comment type="caution">
    <text evidence="1">The sequence shown here is derived from an EMBL/GenBank/DDBJ whole genome shotgun (WGS) entry which is preliminary data.</text>
</comment>
<sequence>MPAITRQKESLIRLPEVIRRTGCSKPWLYKLIDAGQFPKQVKIGSRSIAFVESEVDAWVANKIAESRTGEVV</sequence>
<dbReference type="Pfam" id="PF05930">
    <property type="entry name" value="Phage_AlpA"/>
    <property type="match status" value="1"/>
</dbReference>
<proteinExistence type="predicted"/>
<evidence type="ECO:0000313" key="2">
    <source>
        <dbReference type="Proteomes" id="UP000092247"/>
    </source>
</evidence>
<organism evidence="1 2">
    <name type="scientific">Morganella psychrotolerans</name>
    <dbReference type="NCBI Taxonomy" id="368603"/>
    <lineage>
        <taxon>Bacteria</taxon>
        <taxon>Pseudomonadati</taxon>
        <taxon>Pseudomonadota</taxon>
        <taxon>Gammaproteobacteria</taxon>
        <taxon>Enterobacterales</taxon>
        <taxon>Morganellaceae</taxon>
        <taxon>Morganella</taxon>
    </lineage>
</organism>
<name>A0A1B8HNA5_9GAMM</name>
<dbReference type="Proteomes" id="UP000092247">
    <property type="component" value="Unassembled WGS sequence"/>
</dbReference>